<accession>A0ABQ8FRE2</accession>
<sequence length="100" mass="11827">MHPVFALMIQSLRRRIHPLLELRTGDPHPEFPRTMLHYHLLTEQQLDSIAAFYSQAVRDEHSDSYPRPIDWSHEALNHMDDEERVCMKRRLIGLFIGVVP</sequence>
<name>A0ABQ8FRE2_9PEZI</name>
<reference evidence="1 2" key="1">
    <citation type="journal article" date="2021" name="Nat. Commun.">
        <title>Genetic determinants of endophytism in the Arabidopsis root mycobiome.</title>
        <authorList>
            <person name="Mesny F."/>
            <person name="Miyauchi S."/>
            <person name="Thiergart T."/>
            <person name="Pickel B."/>
            <person name="Atanasova L."/>
            <person name="Karlsson M."/>
            <person name="Huettel B."/>
            <person name="Barry K.W."/>
            <person name="Haridas S."/>
            <person name="Chen C."/>
            <person name="Bauer D."/>
            <person name="Andreopoulos W."/>
            <person name="Pangilinan J."/>
            <person name="LaButti K."/>
            <person name="Riley R."/>
            <person name="Lipzen A."/>
            <person name="Clum A."/>
            <person name="Drula E."/>
            <person name="Henrissat B."/>
            <person name="Kohler A."/>
            <person name="Grigoriev I.V."/>
            <person name="Martin F.M."/>
            <person name="Hacquard S."/>
        </authorList>
    </citation>
    <scope>NUCLEOTIDE SEQUENCE [LARGE SCALE GENOMIC DNA]</scope>
    <source>
        <strain evidence="1 2">MPI-SDFR-AT-0080</strain>
    </source>
</reference>
<keyword evidence="2" id="KW-1185">Reference proteome</keyword>
<comment type="caution">
    <text evidence="1">The sequence shown here is derived from an EMBL/GenBank/DDBJ whole genome shotgun (WGS) entry which is preliminary data.</text>
</comment>
<evidence type="ECO:0000313" key="1">
    <source>
        <dbReference type="EMBL" id="KAH7016610.1"/>
    </source>
</evidence>
<dbReference type="Proteomes" id="UP000774617">
    <property type="component" value="Unassembled WGS sequence"/>
</dbReference>
<proteinExistence type="predicted"/>
<dbReference type="EMBL" id="JAGTJR010000075">
    <property type="protein sequence ID" value="KAH7016610.1"/>
    <property type="molecule type" value="Genomic_DNA"/>
</dbReference>
<gene>
    <name evidence="1" type="ORF">B0J12DRAFT_418286</name>
</gene>
<organism evidence="1 2">
    <name type="scientific">Macrophomina phaseolina</name>
    <dbReference type="NCBI Taxonomy" id="35725"/>
    <lineage>
        <taxon>Eukaryota</taxon>
        <taxon>Fungi</taxon>
        <taxon>Dikarya</taxon>
        <taxon>Ascomycota</taxon>
        <taxon>Pezizomycotina</taxon>
        <taxon>Dothideomycetes</taxon>
        <taxon>Dothideomycetes incertae sedis</taxon>
        <taxon>Botryosphaeriales</taxon>
        <taxon>Botryosphaeriaceae</taxon>
        <taxon>Macrophomina</taxon>
    </lineage>
</organism>
<evidence type="ECO:0000313" key="2">
    <source>
        <dbReference type="Proteomes" id="UP000774617"/>
    </source>
</evidence>
<protein>
    <submittedName>
        <fullName evidence="1">Uncharacterized protein</fullName>
    </submittedName>
</protein>